<dbReference type="Proteomes" id="UP001162992">
    <property type="component" value="Chromosome 18"/>
</dbReference>
<protein>
    <submittedName>
        <fullName evidence="1">Uncharacterized protein</fullName>
    </submittedName>
</protein>
<comment type="caution">
    <text evidence="1">The sequence shown here is derived from an EMBL/GenBank/DDBJ whole genome shotgun (WGS) entry which is preliminary data.</text>
</comment>
<organism evidence="1 2">
    <name type="scientific">Diphasiastrum complanatum</name>
    <name type="common">Issler's clubmoss</name>
    <name type="synonym">Lycopodium complanatum</name>
    <dbReference type="NCBI Taxonomy" id="34168"/>
    <lineage>
        <taxon>Eukaryota</taxon>
        <taxon>Viridiplantae</taxon>
        <taxon>Streptophyta</taxon>
        <taxon>Embryophyta</taxon>
        <taxon>Tracheophyta</taxon>
        <taxon>Lycopodiopsida</taxon>
        <taxon>Lycopodiales</taxon>
        <taxon>Lycopodiaceae</taxon>
        <taxon>Lycopodioideae</taxon>
        <taxon>Diphasiastrum</taxon>
    </lineage>
</organism>
<evidence type="ECO:0000313" key="1">
    <source>
        <dbReference type="EMBL" id="KAJ7522555.1"/>
    </source>
</evidence>
<dbReference type="EMBL" id="CM055109">
    <property type="protein sequence ID" value="KAJ7522555.1"/>
    <property type="molecule type" value="Genomic_DNA"/>
</dbReference>
<reference evidence="2" key="1">
    <citation type="journal article" date="2024" name="Proc. Natl. Acad. Sci. U.S.A.">
        <title>Extraordinary preservation of gene collinearity over three hundred million years revealed in homosporous lycophytes.</title>
        <authorList>
            <person name="Li C."/>
            <person name="Wickell D."/>
            <person name="Kuo L.Y."/>
            <person name="Chen X."/>
            <person name="Nie B."/>
            <person name="Liao X."/>
            <person name="Peng D."/>
            <person name="Ji J."/>
            <person name="Jenkins J."/>
            <person name="Williams M."/>
            <person name="Shu S."/>
            <person name="Plott C."/>
            <person name="Barry K."/>
            <person name="Rajasekar S."/>
            <person name="Grimwood J."/>
            <person name="Han X."/>
            <person name="Sun S."/>
            <person name="Hou Z."/>
            <person name="He W."/>
            <person name="Dai G."/>
            <person name="Sun C."/>
            <person name="Schmutz J."/>
            <person name="Leebens-Mack J.H."/>
            <person name="Li F.W."/>
            <person name="Wang L."/>
        </authorList>
    </citation>
    <scope>NUCLEOTIDE SEQUENCE [LARGE SCALE GENOMIC DNA]</scope>
    <source>
        <strain evidence="2">cv. PW_Plant_1</strain>
    </source>
</reference>
<proteinExistence type="predicted"/>
<accession>A0ACC2AYR2</accession>
<keyword evidence="2" id="KW-1185">Reference proteome</keyword>
<gene>
    <name evidence="1" type="ORF">O6H91_18G016800</name>
</gene>
<sequence>MIAMASSFRLQCSCTCKTAYQVSQGFKHHAEANSCSSVCSVKRFSGQGGLVFGRKSGLHSEESLSYRKSEILVRARKYVLAQSASSEVITETQVPDKAPARIPALIQRYTISVFVGDESGMINRIAGVFSRRGYNIESLAVGLNKDKALFTIVVSGTDRVLQQVMKQLYKLVNVRQVDDLSKEPRVERELMLLKVNATATQRIEILGLVEIFRARVVDAAEHSLTIEVTGDPGKIYAVQRTMSKFGIKELARTGKIALRREKSVRQFSTEPPKLLLSRDDDEEINFEEKSSWSAIVQPIVERLNSSEGDVYALEPNEDGLWSHQILDPHWGGLDEEDGSGYRSHTLSLLVNDAPGVLNRVTGVFARRGYNIQSLAVGLSETEFVSRITTVVPGTDESISKLSSQILKLVDVLQVQDITHLPFAERELMLIKVSASPNLRRDVLDIGSIFRAKPVDVSNQTVTLELTGDLEKMAALQCLLQPYGILEVARTGRVALVRDSGVDTKYLEQFQSTYPR</sequence>
<name>A0ACC2AYR2_DIPCM</name>
<evidence type="ECO:0000313" key="2">
    <source>
        <dbReference type="Proteomes" id="UP001162992"/>
    </source>
</evidence>